<proteinExistence type="predicted"/>
<gene>
    <name evidence="1" type="ORF">F5144DRAFT_562631</name>
</gene>
<protein>
    <submittedName>
        <fullName evidence="1">Uncharacterized protein</fullName>
    </submittedName>
</protein>
<dbReference type="EMBL" id="JAGIZQ010000002">
    <property type="protein sequence ID" value="KAH6641126.1"/>
    <property type="molecule type" value="Genomic_DNA"/>
</dbReference>
<organism evidence="1 2">
    <name type="scientific">Chaetomium tenue</name>
    <dbReference type="NCBI Taxonomy" id="1854479"/>
    <lineage>
        <taxon>Eukaryota</taxon>
        <taxon>Fungi</taxon>
        <taxon>Dikarya</taxon>
        <taxon>Ascomycota</taxon>
        <taxon>Pezizomycotina</taxon>
        <taxon>Sordariomycetes</taxon>
        <taxon>Sordariomycetidae</taxon>
        <taxon>Sordariales</taxon>
        <taxon>Chaetomiaceae</taxon>
        <taxon>Chaetomium</taxon>
    </lineage>
</organism>
<comment type="caution">
    <text evidence="1">The sequence shown here is derived from an EMBL/GenBank/DDBJ whole genome shotgun (WGS) entry which is preliminary data.</text>
</comment>
<keyword evidence="2" id="KW-1185">Reference proteome</keyword>
<evidence type="ECO:0000313" key="2">
    <source>
        <dbReference type="Proteomes" id="UP000724584"/>
    </source>
</evidence>
<accession>A0ACB7PK95</accession>
<sequence>MKAFTLLALALPAVLGSPAPPPLADGIVAARGDNTKCNPYTDWGHTQGANGYYCHNFGEWPAEDYHCVRYKNADYCSAKAYCSDTNPCKGNGICRWGVCVEKVNGKQCQRTCDYGA</sequence>
<evidence type="ECO:0000313" key="1">
    <source>
        <dbReference type="EMBL" id="KAH6641126.1"/>
    </source>
</evidence>
<dbReference type="Proteomes" id="UP000724584">
    <property type="component" value="Unassembled WGS sequence"/>
</dbReference>
<reference evidence="1 2" key="1">
    <citation type="journal article" date="2021" name="Nat. Commun.">
        <title>Genetic determinants of endophytism in the Arabidopsis root mycobiome.</title>
        <authorList>
            <person name="Mesny F."/>
            <person name="Miyauchi S."/>
            <person name="Thiergart T."/>
            <person name="Pickel B."/>
            <person name="Atanasova L."/>
            <person name="Karlsson M."/>
            <person name="Huettel B."/>
            <person name="Barry K.W."/>
            <person name="Haridas S."/>
            <person name="Chen C."/>
            <person name="Bauer D."/>
            <person name="Andreopoulos W."/>
            <person name="Pangilinan J."/>
            <person name="LaButti K."/>
            <person name="Riley R."/>
            <person name="Lipzen A."/>
            <person name="Clum A."/>
            <person name="Drula E."/>
            <person name="Henrissat B."/>
            <person name="Kohler A."/>
            <person name="Grigoriev I.V."/>
            <person name="Martin F.M."/>
            <person name="Hacquard S."/>
        </authorList>
    </citation>
    <scope>NUCLEOTIDE SEQUENCE [LARGE SCALE GENOMIC DNA]</scope>
    <source>
        <strain evidence="1 2">MPI-SDFR-AT-0079</strain>
    </source>
</reference>
<name>A0ACB7PK95_9PEZI</name>